<accession>A0A2W7MSN1</accession>
<keyword evidence="7" id="KW-0067">ATP-binding</keyword>
<dbReference type="SMART" id="SM00387">
    <property type="entry name" value="HATPase_c"/>
    <property type="match status" value="1"/>
</dbReference>
<evidence type="ECO:0000259" key="9">
    <source>
        <dbReference type="SMART" id="SM00911"/>
    </source>
</evidence>
<dbReference type="EC" id="2.7.13.3" evidence="2"/>
<dbReference type="SMART" id="SM00911">
    <property type="entry name" value="HWE_HK"/>
    <property type="match status" value="1"/>
</dbReference>
<dbReference type="PANTHER" id="PTHR41523">
    <property type="entry name" value="TWO-COMPONENT SYSTEM SENSOR PROTEIN"/>
    <property type="match status" value="1"/>
</dbReference>
<evidence type="ECO:0000313" key="10">
    <source>
        <dbReference type="EMBL" id="PZX10870.1"/>
    </source>
</evidence>
<keyword evidence="5" id="KW-0547">Nucleotide-binding</keyword>
<dbReference type="SUPFAM" id="SSF55785">
    <property type="entry name" value="PYP-like sensor domain (PAS domain)"/>
    <property type="match status" value="1"/>
</dbReference>
<dbReference type="EMBL" id="QKZL01000039">
    <property type="protein sequence ID" value="PZX10870.1"/>
    <property type="molecule type" value="Genomic_DNA"/>
</dbReference>
<dbReference type="Pfam" id="PF07568">
    <property type="entry name" value="HisKA_2"/>
    <property type="match status" value="1"/>
</dbReference>
<evidence type="ECO:0000259" key="8">
    <source>
        <dbReference type="SMART" id="SM00387"/>
    </source>
</evidence>
<keyword evidence="4" id="KW-0808">Transferase</keyword>
<keyword evidence="11" id="KW-1185">Reference proteome</keyword>
<feature type="domain" description="Histidine kinase/HSP90-like ATPase" evidence="8">
    <location>
        <begin position="245"/>
        <end position="338"/>
    </location>
</feature>
<comment type="caution">
    <text evidence="10">The sequence shown here is derived from an EMBL/GenBank/DDBJ whole genome shotgun (WGS) entry which is preliminary data.</text>
</comment>
<evidence type="ECO:0000256" key="4">
    <source>
        <dbReference type="ARBA" id="ARBA00022679"/>
    </source>
</evidence>
<name>A0A2W7MSN1_9RHOB</name>
<dbReference type="Pfam" id="PF02518">
    <property type="entry name" value="HATPase_c"/>
    <property type="match status" value="1"/>
</dbReference>
<feature type="domain" description="Signal transduction histidine kinase HWE region" evidence="9">
    <location>
        <begin position="152"/>
        <end position="239"/>
    </location>
</feature>
<keyword evidence="6 10" id="KW-0418">Kinase</keyword>
<dbReference type="AlphaFoldDB" id="A0A2W7MSN1"/>
<dbReference type="GO" id="GO:0004673">
    <property type="term" value="F:protein histidine kinase activity"/>
    <property type="evidence" value="ECO:0007669"/>
    <property type="project" value="UniProtKB-EC"/>
</dbReference>
<gene>
    <name evidence="10" type="ORF">LX81_04115</name>
</gene>
<evidence type="ECO:0000256" key="7">
    <source>
        <dbReference type="ARBA" id="ARBA00022840"/>
    </source>
</evidence>
<dbReference type="RefSeq" id="WP_146259497.1">
    <property type="nucleotide sequence ID" value="NZ_QKZL01000039.1"/>
</dbReference>
<dbReference type="InterPro" id="IPR011102">
    <property type="entry name" value="Sig_transdc_His_kinase_HWE"/>
</dbReference>
<dbReference type="InterPro" id="IPR011495">
    <property type="entry name" value="Sig_transdc_His_kin_sub2_dim/P"/>
</dbReference>
<dbReference type="InterPro" id="IPR035965">
    <property type="entry name" value="PAS-like_dom_sf"/>
</dbReference>
<dbReference type="GO" id="GO:0005524">
    <property type="term" value="F:ATP binding"/>
    <property type="evidence" value="ECO:0007669"/>
    <property type="project" value="UniProtKB-KW"/>
</dbReference>
<dbReference type="SUPFAM" id="SSF55874">
    <property type="entry name" value="ATPase domain of HSP90 chaperone/DNA topoisomerase II/histidine kinase"/>
    <property type="match status" value="1"/>
</dbReference>
<evidence type="ECO:0000256" key="2">
    <source>
        <dbReference type="ARBA" id="ARBA00012438"/>
    </source>
</evidence>
<dbReference type="OrthoDB" id="9816309at2"/>
<comment type="catalytic activity">
    <reaction evidence="1">
        <text>ATP + protein L-histidine = ADP + protein N-phospho-L-histidine.</text>
        <dbReference type="EC" id="2.7.13.3"/>
    </reaction>
</comment>
<evidence type="ECO:0000256" key="1">
    <source>
        <dbReference type="ARBA" id="ARBA00000085"/>
    </source>
</evidence>
<dbReference type="Gene3D" id="3.30.565.10">
    <property type="entry name" value="Histidine kinase-like ATPase, C-terminal domain"/>
    <property type="match status" value="1"/>
</dbReference>
<dbReference type="InterPro" id="IPR003594">
    <property type="entry name" value="HATPase_dom"/>
</dbReference>
<reference evidence="10 11" key="1">
    <citation type="submission" date="2018-06" db="EMBL/GenBank/DDBJ databases">
        <title>Genomic Encyclopedia of Archaeal and Bacterial Type Strains, Phase II (KMG-II): from individual species to whole genera.</title>
        <authorList>
            <person name="Goeker M."/>
        </authorList>
    </citation>
    <scope>NUCLEOTIDE SEQUENCE [LARGE SCALE GENOMIC DNA]</scope>
    <source>
        <strain evidence="10 11">DSM 22009</strain>
    </source>
</reference>
<keyword evidence="3" id="KW-0597">Phosphoprotein</keyword>
<organism evidence="10 11">
    <name type="scientific">Palleronia aestuarii</name>
    <dbReference type="NCBI Taxonomy" id="568105"/>
    <lineage>
        <taxon>Bacteria</taxon>
        <taxon>Pseudomonadati</taxon>
        <taxon>Pseudomonadota</taxon>
        <taxon>Alphaproteobacteria</taxon>
        <taxon>Rhodobacterales</taxon>
        <taxon>Roseobacteraceae</taxon>
        <taxon>Palleronia</taxon>
    </lineage>
</organism>
<dbReference type="PANTHER" id="PTHR41523:SF8">
    <property type="entry name" value="ETHYLENE RESPONSE SENSOR PROTEIN"/>
    <property type="match status" value="1"/>
</dbReference>
<evidence type="ECO:0000256" key="5">
    <source>
        <dbReference type="ARBA" id="ARBA00022741"/>
    </source>
</evidence>
<evidence type="ECO:0000256" key="6">
    <source>
        <dbReference type="ARBA" id="ARBA00022777"/>
    </source>
</evidence>
<protein>
    <recommendedName>
        <fullName evidence="2">histidine kinase</fullName>
        <ecNumber evidence="2">2.7.13.3</ecNumber>
    </recommendedName>
</protein>
<evidence type="ECO:0000313" key="11">
    <source>
        <dbReference type="Proteomes" id="UP000248916"/>
    </source>
</evidence>
<sequence length="344" mass="37784">MQDTDVLRIDLEYLRQPAVILGLDGGIRLANSAAQRLFDRELCGSNIFDMVTDREKVASYLSRSSRSTSSHLGSVEILQEAGGQRYQALAARLRHASPDGTYVILRLLSSNDDRFSALNERIAEMDRILRQRLHENALLKEALSEKRTLLRELQHRVKNNIQQMLSLVRMSAARDASPELADFVTTAVNRLRAMSAAQEALYQTDNAISLSARDFLEHAVRCTASAFDAGERLEVDVADARMTAEEAQCLALIANELVTNAFKHGAPKGGGGARVSFEVLPDDYELEVRDNGPGFGGANVRRSSGLSLVRGLCRQIGGHLECCDDGGAVCKVRFKTSLNHEVSP</sequence>
<evidence type="ECO:0000256" key="3">
    <source>
        <dbReference type="ARBA" id="ARBA00022553"/>
    </source>
</evidence>
<dbReference type="InterPro" id="IPR000014">
    <property type="entry name" value="PAS"/>
</dbReference>
<dbReference type="CDD" id="cd00130">
    <property type="entry name" value="PAS"/>
    <property type="match status" value="1"/>
</dbReference>
<proteinExistence type="predicted"/>
<dbReference type="InterPro" id="IPR036890">
    <property type="entry name" value="HATPase_C_sf"/>
</dbReference>
<dbReference type="Proteomes" id="UP000248916">
    <property type="component" value="Unassembled WGS sequence"/>
</dbReference>